<sequence length="308" mass="36115">MPIRQRRPFIDTFVEDFQESLLSSPIQLADVIPWEKIESAVETKADTLPVIEDENDPEEFLLQEFVRDGQARHRCEILFELLRFRNKRLVSREATWELTKLDFSDLDSIPEEQFAANLEETGAHRILQSRERIEGHIEQYEINRYSQSHHRADAYFEHQVVETLREIASEVAPSTSLVSEERLRMPGDNNSRAFDLILYKNDQPQVVFEISYFQGPGSRPSELSRSFDRLSTKLRNQGIEFVWITDGDGWVEMENVLEEAYKNIVDIYSYEQMKDLLEEDIQEFLRNGPAVSEDYVDLNPNTNLQDFE</sequence>
<keyword evidence="3" id="KW-1185">Reference proteome</keyword>
<name>A0A6B0SCX7_9EURY</name>
<dbReference type="Proteomes" id="UP000471521">
    <property type="component" value="Unassembled WGS sequence"/>
</dbReference>
<dbReference type="EMBL" id="WUUU01000002">
    <property type="protein sequence ID" value="MXR19238.1"/>
    <property type="molecule type" value="Genomic_DNA"/>
</dbReference>
<dbReference type="OrthoDB" id="268803at2157"/>
<dbReference type="RefSeq" id="WP_159524833.1">
    <property type="nucleotide sequence ID" value="NZ_WUUU01000002.1"/>
</dbReference>
<dbReference type="GO" id="GO:0009036">
    <property type="term" value="F:type II site-specific deoxyribonuclease activity"/>
    <property type="evidence" value="ECO:0007669"/>
    <property type="project" value="InterPro"/>
</dbReference>
<evidence type="ECO:0000313" key="2">
    <source>
        <dbReference type="EMBL" id="MXR19238.1"/>
    </source>
</evidence>
<gene>
    <name evidence="2" type="ORF">GRX66_00950</name>
</gene>
<comment type="caution">
    <text evidence="2">The sequence shown here is derived from an EMBL/GenBank/DDBJ whole genome shotgun (WGS) entry which is preliminary data.</text>
</comment>
<evidence type="ECO:0000259" key="1">
    <source>
        <dbReference type="Pfam" id="PF04556"/>
    </source>
</evidence>
<dbReference type="Pfam" id="PF04556">
    <property type="entry name" value="DpnII"/>
    <property type="match status" value="1"/>
</dbReference>
<feature type="domain" description="Restriction endonuclease type II DpnII-like" evidence="1">
    <location>
        <begin position="17"/>
        <end position="276"/>
    </location>
</feature>
<dbReference type="GO" id="GO:0009307">
    <property type="term" value="P:DNA restriction-modification system"/>
    <property type="evidence" value="ECO:0007669"/>
    <property type="project" value="InterPro"/>
</dbReference>
<evidence type="ECO:0000313" key="3">
    <source>
        <dbReference type="Proteomes" id="UP000471521"/>
    </source>
</evidence>
<dbReference type="AlphaFoldDB" id="A0A6B0SCX7"/>
<dbReference type="GO" id="GO:0003677">
    <property type="term" value="F:DNA binding"/>
    <property type="evidence" value="ECO:0007669"/>
    <property type="project" value="InterPro"/>
</dbReference>
<accession>A0A6B0SCX7</accession>
<reference evidence="2 3" key="1">
    <citation type="submission" date="2019-12" db="EMBL/GenBank/DDBJ databases">
        <title>Isolation and characterization of three novel carbon monoxide-oxidizing members of Halobacteria from salione crusts and soils.</title>
        <authorList>
            <person name="Myers M.R."/>
            <person name="King G.M."/>
        </authorList>
    </citation>
    <scope>NUCLEOTIDE SEQUENCE [LARGE SCALE GENOMIC DNA]</scope>
    <source>
        <strain evidence="2 3">PCN9</strain>
    </source>
</reference>
<dbReference type="InterPro" id="IPR007637">
    <property type="entry name" value="Restrct_endonuc_II_DpnII-like"/>
</dbReference>
<organism evidence="2 3">
    <name type="scientific">Halobacterium bonnevillei</name>
    <dbReference type="NCBI Taxonomy" id="2692200"/>
    <lineage>
        <taxon>Archaea</taxon>
        <taxon>Methanobacteriati</taxon>
        <taxon>Methanobacteriota</taxon>
        <taxon>Stenosarchaea group</taxon>
        <taxon>Halobacteria</taxon>
        <taxon>Halobacteriales</taxon>
        <taxon>Halobacteriaceae</taxon>
        <taxon>Halobacterium</taxon>
    </lineage>
</organism>
<proteinExistence type="predicted"/>
<protein>
    <recommendedName>
        <fullName evidence="1">Restriction endonuclease type II DpnII-like domain-containing protein</fullName>
    </recommendedName>
</protein>